<dbReference type="GO" id="GO:0003729">
    <property type="term" value="F:mRNA binding"/>
    <property type="evidence" value="ECO:0007669"/>
    <property type="project" value="TreeGrafter"/>
</dbReference>
<dbReference type="PANTHER" id="PTHR16290">
    <property type="entry name" value="TRANSCRIPTION FACTOR SMIF DECAPPING ENZYME DCP1"/>
    <property type="match status" value="1"/>
</dbReference>
<dbReference type="RefSeq" id="XP_020107425.1">
    <property type="nucleotide sequence ID" value="XM_020251836.1"/>
</dbReference>
<dbReference type="Gene3D" id="2.30.29.30">
    <property type="entry name" value="Pleckstrin-homology domain (PH domain)/Phosphotyrosine-binding domain (PTB)"/>
    <property type="match status" value="1"/>
</dbReference>
<dbReference type="GO" id="GO:0000290">
    <property type="term" value="P:deadenylation-dependent decapping of nuclear-transcribed mRNA"/>
    <property type="evidence" value="ECO:0007669"/>
    <property type="project" value="InterPro"/>
</dbReference>
<dbReference type="GO" id="GO:0008047">
    <property type="term" value="F:enzyme activator activity"/>
    <property type="evidence" value="ECO:0007669"/>
    <property type="project" value="InterPro"/>
</dbReference>
<protein>
    <submittedName>
        <fullName evidence="6">mRNA-decapping enzyme-like protein</fullName>
    </submittedName>
</protein>
<gene>
    <name evidence="6" type="primary">LOC109723467</name>
</gene>
<dbReference type="GO" id="GO:0031087">
    <property type="term" value="P:deadenylation-independent decapping of nuclear-transcribed mRNA"/>
    <property type="evidence" value="ECO:0007669"/>
    <property type="project" value="TreeGrafter"/>
</dbReference>
<evidence type="ECO:0000313" key="6">
    <source>
        <dbReference type="RefSeq" id="XP_020107425.1"/>
    </source>
</evidence>
<dbReference type="CDD" id="cd13182">
    <property type="entry name" value="EVH1-like_Dcp1"/>
    <property type="match status" value="1"/>
</dbReference>
<keyword evidence="5" id="KW-1185">Reference proteome</keyword>
<dbReference type="GO" id="GO:0006397">
    <property type="term" value="P:mRNA processing"/>
    <property type="evidence" value="ECO:0007669"/>
    <property type="project" value="UniProtKB-KW"/>
</dbReference>
<evidence type="ECO:0000256" key="2">
    <source>
        <dbReference type="ARBA" id="ARBA00008778"/>
    </source>
</evidence>
<dbReference type="Pfam" id="PF06058">
    <property type="entry name" value="DCP1"/>
    <property type="match status" value="1"/>
</dbReference>
<comment type="subcellular location">
    <subcellularLocation>
        <location evidence="1">Cytoplasm</location>
    </subcellularLocation>
</comment>
<name>A0A6P5GPS5_ANACO</name>
<dbReference type="GO" id="GO:0000932">
    <property type="term" value="C:P-body"/>
    <property type="evidence" value="ECO:0007669"/>
    <property type="project" value="TreeGrafter"/>
</dbReference>
<dbReference type="SUPFAM" id="SSF50729">
    <property type="entry name" value="PH domain-like"/>
    <property type="match status" value="1"/>
</dbReference>
<sequence length="341" mass="38075">MSQGEKLIPNFDPQVIKELNLTVLRRIDPFVEEILFIASHVALYVLNVELMQWRRKDVDGALFVVKRNNQARFQFIVLNRRGPDNLVEDLLGDFEYEVQVPYLFYKNAAKEINGIWFYDPDECQAASNLFRRILNAYSQVLSKSTASSSKSNECVELETVQTSAEEGHLELSTISSDPVSSLPDDSSMNLLRAALKNVQPQVPSVISPLLFQDSTIIHHSAPSLVTSSTPLMPLPDTHEFSSDNSSINLVTPSLLALSSSPAASVMPAVSALPLHSSVTVQSLYDTQLLQPSSQPSPSISHTRVPEQGLIISRDNIQKALWKLVQNEQFIDLVYEELRKEL</sequence>
<keyword evidence="3" id="KW-0963">Cytoplasm</keyword>
<evidence type="ECO:0000313" key="5">
    <source>
        <dbReference type="Proteomes" id="UP000515123"/>
    </source>
</evidence>
<dbReference type="GeneID" id="109723467"/>
<dbReference type="PANTHER" id="PTHR16290:SF0">
    <property type="entry name" value="DECAPPING PROTEIN 1, ISOFORM A"/>
    <property type="match status" value="1"/>
</dbReference>
<evidence type="ECO:0000256" key="3">
    <source>
        <dbReference type="ARBA" id="ARBA00022490"/>
    </source>
</evidence>
<dbReference type="InterPro" id="IPR010334">
    <property type="entry name" value="Dcp1"/>
</dbReference>
<reference evidence="6" key="2">
    <citation type="submission" date="2025-08" db="UniProtKB">
        <authorList>
            <consortium name="RefSeq"/>
        </authorList>
    </citation>
    <scope>IDENTIFICATION</scope>
    <source>
        <tissue evidence="6">Leaf</tissue>
    </source>
</reference>
<dbReference type="InterPro" id="IPR011993">
    <property type="entry name" value="PH-like_dom_sf"/>
</dbReference>
<dbReference type="FunFam" id="2.30.29.30:FF:000159">
    <property type="entry name" value="mRNA-decapping enzyme-like protein"/>
    <property type="match status" value="1"/>
</dbReference>
<dbReference type="AlphaFoldDB" id="A0A6P5GPS5"/>
<reference evidence="5" key="1">
    <citation type="journal article" date="2015" name="Nat. Genet.">
        <title>The pineapple genome and the evolution of CAM photosynthesis.</title>
        <authorList>
            <person name="Ming R."/>
            <person name="VanBuren R."/>
            <person name="Wai C.M."/>
            <person name="Tang H."/>
            <person name="Schatz M.C."/>
            <person name="Bowers J.E."/>
            <person name="Lyons E."/>
            <person name="Wang M.L."/>
            <person name="Chen J."/>
            <person name="Biggers E."/>
            <person name="Zhang J."/>
            <person name="Huang L."/>
            <person name="Zhang L."/>
            <person name="Miao W."/>
            <person name="Zhang J."/>
            <person name="Ye Z."/>
            <person name="Miao C."/>
            <person name="Lin Z."/>
            <person name="Wang H."/>
            <person name="Zhou H."/>
            <person name="Yim W.C."/>
            <person name="Priest H.D."/>
            <person name="Zheng C."/>
            <person name="Woodhouse M."/>
            <person name="Edger P.P."/>
            <person name="Guyot R."/>
            <person name="Guo H.B."/>
            <person name="Guo H."/>
            <person name="Zheng G."/>
            <person name="Singh R."/>
            <person name="Sharma A."/>
            <person name="Min X."/>
            <person name="Zheng Y."/>
            <person name="Lee H."/>
            <person name="Gurtowski J."/>
            <person name="Sedlazeck F.J."/>
            <person name="Harkess A."/>
            <person name="McKain M.R."/>
            <person name="Liao Z."/>
            <person name="Fang J."/>
            <person name="Liu J."/>
            <person name="Zhang X."/>
            <person name="Zhang Q."/>
            <person name="Hu W."/>
            <person name="Qin Y."/>
            <person name="Wang K."/>
            <person name="Chen L.Y."/>
            <person name="Shirley N."/>
            <person name="Lin Y.R."/>
            <person name="Liu L.Y."/>
            <person name="Hernandez A.G."/>
            <person name="Wright C.L."/>
            <person name="Bulone V."/>
            <person name="Tuskan G.A."/>
            <person name="Heath K."/>
            <person name="Zee F."/>
            <person name="Moore P.H."/>
            <person name="Sunkar R."/>
            <person name="Leebens-Mack J.H."/>
            <person name="Mockler T."/>
            <person name="Bennetzen J.L."/>
            <person name="Freeling M."/>
            <person name="Sankoff D."/>
            <person name="Paterson A.H."/>
            <person name="Zhu X."/>
            <person name="Yang X."/>
            <person name="Smith J.A."/>
            <person name="Cushman J.C."/>
            <person name="Paull R.E."/>
            <person name="Yu Q."/>
        </authorList>
    </citation>
    <scope>NUCLEOTIDE SEQUENCE [LARGE SCALE GENOMIC DNA]</scope>
    <source>
        <strain evidence="5">cv. F153</strain>
    </source>
</reference>
<dbReference type="OrthoDB" id="440673at2759"/>
<accession>A0A6P5GPS5</accession>
<dbReference type="Proteomes" id="UP000515123">
    <property type="component" value="Linkage group 17"/>
</dbReference>
<evidence type="ECO:0000256" key="4">
    <source>
        <dbReference type="ARBA" id="ARBA00022664"/>
    </source>
</evidence>
<proteinExistence type="inferred from homology"/>
<comment type="similarity">
    <text evidence="2">Belongs to the DCP1 family.</text>
</comment>
<evidence type="ECO:0000256" key="1">
    <source>
        <dbReference type="ARBA" id="ARBA00004496"/>
    </source>
</evidence>
<keyword evidence="4" id="KW-0507">mRNA processing</keyword>
<organism evidence="5 6">
    <name type="scientific">Ananas comosus</name>
    <name type="common">Pineapple</name>
    <name type="synonym">Ananas ananas</name>
    <dbReference type="NCBI Taxonomy" id="4615"/>
    <lineage>
        <taxon>Eukaryota</taxon>
        <taxon>Viridiplantae</taxon>
        <taxon>Streptophyta</taxon>
        <taxon>Embryophyta</taxon>
        <taxon>Tracheophyta</taxon>
        <taxon>Spermatophyta</taxon>
        <taxon>Magnoliopsida</taxon>
        <taxon>Liliopsida</taxon>
        <taxon>Poales</taxon>
        <taxon>Bromeliaceae</taxon>
        <taxon>Bromelioideae</taxon>
        <taxon>Ananas</taxon>
    </lineage>
</organism>